<comment type="caution">
    <text evidence="2">The sequence shown here is derived from an EMBL/GenBank/DDBJ whole genome shotgun (WGS) entry which is preliminary data.</text>
</comment>
<gene>
    <name evidence="2" type="ORF">MOQ_009228</name>
</gene>
<dbReference type="Proteomes" id="UP000007350">
    <property type="component" value="Unassembled WGS sequence"/>
</dbReference>
<feature type="non-terminal residue" evidence="2">
    <location>
        <position position="1"/>
    </location>
</feature>
<proteinExistence type="predicted"/>
<sequence length="226" mass="25124">NTALEYLVKLVRVRGERNGESPFSAPISAHLGSKTLCRFAKLTRPNGFISIVWSLKDDIISENFGKCSVFAFLNGAFVATIIRKLKEPRPPTRIQPHCCAMEVYSQERSTRHDFLPSTEHRYEKIAVECGVLYITEVEGFPLVDAFSSWGSNPMTPVGLRKTAAGGHHPTASTVGQFTEHVAAYFNGWEELFRDVSWEMIFVQHAASTPMAGWQGRGVVSSDNVSE</sequence>
<reference evidence="2 3" key="1">
    <citation type="journal article" date="2012" name="BMC Genomics">
        <title>Comparative genomic analysis of human infective Trypanosoma cruzi lineages with the bat-restricted subspecies T. cruzi marinkellei.</title>
        <authorList>
            <person name="Franzen O."/>
            <person name="Talavera-Lopez C."/>
            <person name="Ochaya S."/>
            <person name="Butler C.E."/>
            <person name="Messenger L.A."/>
            <person name="Lewis M.D."/>
            <person name="Llewellyn M.S."/>
            <person name="Marinkelle C.J."/>
            <person name="Tyler K.M."/>
            <person name="Miles M.A."/>
            <person name="Andersson B."/>
        </authorList>
    </citation>
    <scope>NUCLEOTIDE SEQUENCE [LARGE SCALE GENOMIC DNA]</scope>
    <source>
        <strain evidence="2 3">B7</strain>
    </source>
</reference>
<dbReference type="NCBIfam" id="TIGR01631">
    <property type="entry name" value="Trypano_RHS"/>
    <property type="match status" value="1"/>
</dbReference>
<dbReference type="AlphaFoldDB" id="K2LWN4"/>
<accession>K2LWN4</accession>
<name>K2LWN4_TRYCR</name>
<protein>
    <submittedName>
        <fullName evidence="2">Retrotransposon hot spot (RHS) protein, putative</fullName>
    </submittedName>
</protein>
<dbReference type="OrthoDB" id="10411717at2759"/>
<keyword evidence="3" id="KW-1185">Reference proteome</keyword>
<dbReference type="InterPro" id="IPR046836">
    <property type="entry name" value="RHS_C"/>
</dbReference>
<dbReference type="InterPro" id="IPR006518">
    <property type="entry name" value="Trypano_RHS"/>
</dbReference>
<organism evidence="2 3">
    <name type="scientific">Trypanosoma cruzi marinkellei</name>
    <dbReference type="NCBI Taxonomy" id="85056"/>
    <lineage>
        <taxon>Eukaryota</taxon>
        <taxon>Discoba</taxon>
        <taxon>Euglenozoa</taxon>
        <taxon>Kinetoplastea</taxon>
        <taxon>Metakinetoplastina</taxon>
        <taxon>Trypanosomatida</taxon>
        <taxon>Trypanosomatidae</taxon>
        <taxon>Trypanosoma</taxon>
        <taxon>Schizotrypanum</taxon>
    </lineage>
</organism>
<feature type="non-terminal residue" evidence="2">
    <location>
        <position position="226"/>
    </location>
</feature>
<evidence type="ECO:0000313" key="3">
    <source>
        <dbReference type="Proteomes" id="UP000007350"/>
    </source>
</evidence>
<evidence type="ECO:0000313" key="2">
    <source>
        <dbReference type="EMBL" id="EKF27058.1"/>
    </source>
</evidence>
<dbReference type="EMBL" id="AHKC01019293">
    <property type="protein sequence ID" value="EKF27058.1"/>
    <property type="molecule type" value="Genomic_DNA"/>
</dbReference>
<evidence type="ECO:0000259" key="1">
    <source>
        <dbReference type="Pfam" id="PF07999"/>
    </source>
</evidence>
<feature type="domain" description="Retrotransposon hot spot protein,C-terminal" evidence="1">
    <location>
        <begin position="2"/>
        <end position="87"/>
    </location>
</feature>
<dbReference type="Pfam" id="PF07999">
    <property type="entry name" value="RHSP"/>
    <property type="match status" value="1"/>
</dbReference>